<proteinExistence type="predicted"/>
<dbReference type="InterPro" id="IPR036097">
    <property type="entry name" value="HisK_dim/P_sf"/>
</dbReference>
<evidence type="ECO:0000256" key="3">
    <source>
        <dbReference type="ARBA" id="ARBA00022553"/>
    </source>
</evidence>
<dbReference type="SMART" id="SM00387">
    <property type="entry name" value="HATPase_c"/>
    <property type="match status" value="1"/>
</dbReference>
<feature type="domain" description="Histidine kinase" evidence="13">
    <location>
        <begin position="406"/>
        <end position="627"/>
    </location>
</feature>
<reference evidence="17 18" key="1">
    <citation type="submission" date="2016-08" db="EMBL/GenBank/DDBJ databases">
        <authorList>
            <person name="Seilhamer J.J."/>
        </authorList>
    </citation>
    <scope>NUCLEOTIDE SEQUENCE [LARGE SCALE GENOMIC DNA]</scope>
    <source>
        <strain evidence="17 18">KCTC 42603</strain>
    </source>
</reference>
<comment type="caution">
    <text evidence="17">The sequence shown here is derived from an EMBL/GenBank/DDBJ whole genome shotgun (WGS) entry which is preliminary data.</text>
</comment>
<evidence type="ECO:0000259" key="15">
    <source>
        <dbReference type="PROSITE" id="PS50112"/>
    </source>
</evidence>
<dbReference type="SMART" id="SM00091">
    <property type="entry name" value="PAS"/>
    <property type="match status" value="2"/>
</dbReference>
<dbReference type="PRINTS" id="PR00344">
    <property type="entry name" value="BCTRLSENSOR"/>
</dbReference>
<evidence type="ECO:0000259" key="16">
    <source>
        <dbReference type="PROSITE" id="PS50113"/>
    </source>
</evidence>
<dbReference type="Gene3D" id="3.40.50.2300">
    <property type="match status" value="1"/>
</dbReference>
<evidence type="ECO:0000256" key="10">
    <source>
        <dbReference type="ARBA" id="ARBA00068150"/>
    </source>
</evidence>
<dbReference type="SUPFAM" id="SSF47384">
    <property type="entry name" value="Homodimeric domain of signal transducing histidine kinase"/>
    <property type="match status" value="1"/>
</dbReference>
<evidence type="ECO:0000256" key="9">
    <source>
        <dbReference type="ARBA" id="ARBA00064003"/>
    </source>
</evidence>
<evidence type="ECO:0000256" key="12">
    <source>
        <dbReference type="SAM" id="Coils"/>
    </source>
</evidence>
<accession>A0A1E7ZEZ4</accession>
<feature type="coiled-coil region" evidence="12">
    <location>
        <begin position="65"/>
        <end position="139"/>
    </location>
</feature>
<keyword evidence="12" id="KW-0175">Coiled coil</keyword>
<dbReference type="FunFam" id="3.30.565.10:FF:000010">
    <property type="entry name" value="Sensor histidine kinase RcsC"/>
    <property type="match status" value="1"/>
</dbReference>
<dbReference type="Proteomes" id="UP000175691">
    <property type="component" value="Unassembled WGS sequence"/>
</dbReference>
<dbReference type="GO" id="GO:0000155">
    <property type="term" value="F:phosphorelay sensor kinase activity"/>
    <property type="evidence" value="ECO:0007669"/>
    <property type="project" value="InterPro"/>
</dbReference>
<keyword evidence="5" id="KW-0547">Nucleotide-binding</keyword>
<evidence type="ECO:0000259" key="14">
    <source>
        <dbReference type="PROSITE" id="PS50110"/>
    </source>
</evidence>
<dbReference type="SUPFAM" id="SSF55874">
    <property type="entry name" value="ATPase domain of HSP90 chaperone/DNA topoisomerase II/histidine kinase"/>
    <property type="match status" value="1"/>
</dbReference>
<evidence type="ECO:0000259" key="13">
    <source>
        <dbReference type="PROSITE" id="PS50109"/>
    </source>
</evidence>
<dbReference type="PROSITE" id="PS50113">
    <property type="entry name" value="PAC"/>
    <property type="match status" value="2"/>
</dbReference>
<keyword evidence="4" id="KW-0808">Transferase</keyword>
<evidence type="ECO:0000256" key="11">
    <source>
        <dbReference type="PROSITE-ProRule" id="PRU00169"/>
    </source>
</evidence>
<dbReference type="InterPro" id="IPR000014">
    <property type="entry name" value="PAS"/>
</dbReference>
<keyword evidence="3" id="KW-0597">Phosphoprotein</keyword>
<gene>
    <name evidence="17" type="ORF">BFC18_05110</name>
</gene>
<dbReference type="CDD" id="cd17546">
    <property type="entry name" value="REC_hyHK_CKI1_RcsC-like"/>
    <property type="match status" value="1"/>
</dbReference>
<dbReference type="InterPro" id="IPR003594">
    <property type="entry name" value="HATPase_dom"/>
</dbReference>
<comment type="catalytic activity">
    <reaction evidence="1">
        <text>ATP + protein L-histidine = ADP + protein N-phospho-L-histidine.</text>
        <dbReference type="EC" id="2.7.13.3"/>
    </reaction>
</comment>
<evidence type="ECO:0000256" key="4">
    <source>
        <dbReference type="ARBA" id="ARBA00022679"/>
    </source>
</evidence>
<dbReference type="InterPro" id="IPR036890">
    <property type="entry name" value="HATPase_C_sf"/>
</dbReference>
<dbReference type="InterPro" id="IPR005467">
    <property type="entry name" value="His_kinase_dom"/>
</dbReference>
<dbReference type="InterPro" id="IPR000700">
    <property type="entry name" value="PAS-assoc_C"/>
</dbReference>
<dbReference type="SMART" id="SM00086">
    <property type="entry name" value="PAC"/>
    <property type="match status" value="2"/>
</dbReference>
<keyword evidence="8" id="KW-0902">Two-component regulatory system</keyword>
<dbReference type="STRING" id="1656094.BFC18_05110"/>
<dbReference type="PROSITE" id="PS50110">
    <property type="entry name" value="RESPONSE_REGULATORY"/>
    <property type="match status" value="1"/>
</dbReference>
<dbReference type="PROSITE" id="PS50112">
    <property type="entry name" value="PAS"/>
    <property type="match status" value="2"/>
</dbReference>
<dbReference type="InterPro" id="IPR004358">
    <property type="entry name" value="Sig_transdc_His_kin-like_C"/>
</dbReference>
<keyword evidence="6" id="KW-0418">Kinase</keyword>
<dbReference type="Pfam" id="PF00989">
    <property type="entry name" value="PAS"/>
    <property type="match status" value="1"/>
</dbReference>
<dbReference type="GO" id="GO:0006355">
    <property type="term" value="P:regulation of DNA-templated transcription"/>
    <property type="evidence" value="ECO:0007669"/>
    <property type="project" value="InterPro"/>
</dbReference>
<dbReference type="EMBL" id="MDHN01000008">
    <property type="protein sequence ID" value="OFC72081.1"/>
    <property type="molecule type" value="Genomic_DNA"/>
</dbReference>
<protein>
    <recommendedName>
        <fullName evidence="10">Sensory/regulatory protein RpfC</fullName>
        <ecNumber evidence="2">2.7.13.3</ecNumber>
    </recommendedName>
</protein>
<dbReference type="PANTHER" id="PTHR45339">
    <property type="entry name" value="HYBRID SIGNAL TRANSDUCTION HISTIDINE KINASE J"/>
    <property type="match status" value="1"/>
</dbReference>
<evidence type="ECO:0000256" key="2">
    <source>
        <dbReference type="ARBA" id="ARBA00012438"/>
    </source>
</evidence>
<evidence type="ECO:0000313" key="18">
    <source>
        <dbReference type="Proteomes" id="UP000175691"/>
    </source>
</evidence>
<evidence type="ECO:0000313" key="17">
    <source>
        <dbReference type="EMBL" id="OFC72081.1"/>
    </source>
</evidence>
<name>A0A1E7ZEZ4_9ALTE</name>
<dbReference type="PANTHER" id="PTHR45339:SF1">
    <property type="entry name" value="HYBRID SIGNAL TRANSDUCTION HISTIDINE KINASE J"/>
    <property type="match status" value="1"/>
</dbReference>
<dbReference type="GO" id="GO:0005524">
    <property type="term" value="F:ATP binding"/>
    <property type="evidence" value="ECO:0007669"/>
    <property type="project" value="UniProtKB-KW"/>
</dbReference>
<dbReference type="FunFam" id="1.10.287.130:FF:000002">
    <property type="entry name" value="Two-component osmosensing histidine kinase"/>
    <property type="match status" value="1"/>
</dbReference>
<keyword evidence="7" id="KW-0067">ATP-binding</keyword>
<keyword evidence="18" id="KW-1185">Reference proteome</keyword>
<feature type="domain" description="PAS" evidence="15">
    <location>
        <begin position="146"/>
        <end position="189"/>
    </location>
</feature>
<sequence length="1095" mass="121782">MGFGTVEEAQLWLDELAGYAKDNTLPPAILTLLNGMIPFVKRVDGSYQQQQRDVEIRDRSIRLSSQELTEALEQARQDAVTQQQALSALQHTANTLLRDLDKPPLSEDSGDLSGLAELMTQLSRERHEALREVEIQRQAIDQHAIIAVVDSNREILYANSKLCEISGFSEGELIGNRLDLLRSGYHREETYKSIWDTAGSGKVWHGEIHNHTKNGDVFWVSSTVVPVCDTTDKPVRYVVIMTDITHQKLLETRLSDSQRFYQSITDSIGEGIFSVDLIGHTRFLNPEASRLLGWTLEELQTRRFHDTIQFQSPQRAFIPVQQSPLLKTIKNGEIYFSEETYFTHKDGRIFPVSVTAVPLVDEYDTPRGYVGVFRNISERKNIEEAMRDAYAQAERANNAKGEFLANMSHEIRTPLNAIIGLTHLVLKTPLTVLQRDYLEKATHSANTLLSIISDILDYSKIEAGKTDLDIQPFCFNDLLEKVAVMFQDRAHSKGLLLLFDMHGDMSVPLLGDESRLMQIFNNLVSNAVKFTHHGEIVVSVKLETLPGNRIFTELRVSDTGIGLSEEQLQHLFDPFTQADASISRKYGGTGLGMSITRHLVELMHGSIAVDSETDKGSTFVIKLELLRAGNANIAPLPSLGAHQFLTICCLDDKLVAAVDYLNGTLATLAVPHAFCHTHQADSLPEQTTHLLILADNISAQSMAALSEAFKQRSLDYSRLRILTSGNQQDMRQLLAAHGLHQAVVMQLPFTQSSLHNFLSEHTGSGMNQAGYRSLEETAMIEHRLSGKRILIVDDDDISQTVLTQQLSASGIKPHSVKQGADCISLCKQEHFDALIISNKLPDLPGWEVADSLILGSGLTVPIICMSTEDPALITDLVHDSGMCALLSKPINYDELLTALDDFVSYPSVLPEDFTLPSKHDDFDLALLAFCQTYQHYGSHVSALVSAFHDDLPHAELDTLKQHASNIGASRLLTQFRKFSELTDSQDKLTGAAELARELDTTVKKAVASLTVMSPETTTTAPEQPISAELGKIIHLLEDYDANAGDALQQLYNNYQQSAHRWVLKQAIQKVSQYDFEAAGDLLRPLMTQPEMTSLQ</sequence>
<dbReference type="Gene3D" id="1.10.287.130">
    <property type="match status" value="1"/>
</dbReference>
<dbReference type="InterPro" id="IPR035965">
    <property type="entry name" value="PAS-like_dom_sf"/>
</dbReference>
<dbReference type="NCBIfam" id="TIGR00229">
    <property type="entry name" value="sensory_box"/>
    <property type="match status" value="2"/>
</dbReference>
<dbReference type="Pfam" id="PF00512">
    <property type="entry name" value="HisKA"/>
    <property type="match status" value="1"/>
</dbReference>
<dbReference type="InterPro" id="IPR013767">
    <property type="entry name" value="PAS_fold"/>
</dbReference>
<feature type="domain" description="Response regulatory" evidence="14">
    <location>
        <begin position="788"/>
        <end position="903"/>
    </location>
</feature>
<dbReference type="EC" id="2.7.13.3" evidence="2"/>
<dbReference type="SMART" id="SM00448">
    <property type="entry name" value="REC"/>
    <property type="match status" value="1"/>
</dbReference>
<dbReference type="Gene3D" id="3.30.565.10">
    <property type="entry name" value="Histidine kinase-like ATPase, C-terminal domain"/>
    <property type="match status" value="1"/>
</dbReference>
<evidence type="ECO:0000256" key="6">
    <source>
        <dbReference type="ARBA" id="ARBA00022777"/>
    </source>
</evidence>
<dbReference type="AlphaFoldDB" id="A0A1E7ZEZ4"/>
<dbReference type="CDD" id="cd00130">
    <property type="entry name" value="PAS"/>
    <property type="match status" value="2"/>
</dbReference>
<dbReference type="SUPFAM" id="SSF52172">
    <property type="entry name" value="CheY-like"/>
    <property type="match status" value="1"/>
</dbReference>
<feature type="domain" description="PAS" evidence="15">
    <location>
        <begin position="257"/>
        <end position="314"/>
    </location>
</feature>
<dbReference type="Pfam" id="PF00072">
    <property type="entry name" value="Response_reg"/>
    <property type="match status" value="1"/>
</dbReference>
<comment type="caution">
    <text evidence="11">Lacks conserved residue(s) required for the propagation of feature annotation.</text>
</comment>
<dbReference type="Pfam" id="PF02518">
    <property type="entry name" value="HATPase_c"/>
    <property type="match status" value="1"/>
</dbReference>
<dbReference type="SUPFAM" id="SSF55785">
    <property type="entry name" value="PYP-like sensor domain (PAS domain)"/>
    <property type="match status" value="2"/>
</dbReference>
<dbReference type="InterPro" id="IPR001610">
    <property type="entry name" value="PAC"/>
</dbReference>
<feature type="domain" description="PAC" evidence="16">
    <location>
        <begin position="204"/>
        <end position="256"/>
    </location>
</feature>
<dbReference type="CDD" id="cd00082">
    <property type="entry name" value="HisKA"/>
    <property type="match status" value="1"/>
</dbReference>
<dbReference type="CDD" id="cd16922">
    <property type="entry name" value="HATPase_EvgS-ArcB-TorS-like"/>
    <property type="match status" value="1"/>
</dbReference>
<dbReference type="InterPro" id="IPR001789">
    <property type="entry name" value="Sig_transdc_resp-reg_receiver"/>
</dbReference>
<dbReference type="Gene3D" id="3.30.450.20">
    <property type="entry name" value="PAS domain"/>
    <property type="match status" value="2"/>
</dbReference>
<comment type="subunit">
    <text evidence="9">At low DSF concentrations, interacts with RpfF.</text>
</comment>
<feature type="domain" description="PAC" evidence="16">
    <location>
        <begin position="336"/>
        <end position="388"/>
    </location>
</feature>
<evidence type="ECO:0000256" key="5">
    <source>
        <dbReference type="ARBA" id="ARBA00022741"/>
    </source>
</evidence>
<evidence type="ECO:0000256" key="8">
    <source>
        <dbReference type="ARBA" id="ARBA00023012"/>
    </source>
</evidence>
<dbReference type="InterPro" id="IPR003661">
    <property type="entry name" value="HisK_dim/P_dom"/>
</dbReference>
<evidence type="ECO:0000256" key="1">
    <source>
        <dbReference type="ARBA" id="ARBA00000085"/>
    </source>
</evidence>
<dbReference type="Pfam" id="PF13426">
    <property type="entry name" value="PAS_9"/>
    <property type="match status" value="1"/>
</dbReference>
<dbReference type="SMART" id="SM00388">
    <property type="entry name" value="HisKA"/>
    <property type="match status" value="1"/>
</dbReference>
<dbReference type="InterPro" id="IPR011006">
    <property type="entry name" value="CheY-like_superfamily"/>
</dbReference>
<dbReference type="PROSITE" id="PS50109">
    <property type="entry name" value="HIS_KIN"/>
    <property type="match status" value="1"/>
</dbReference>
<evidence type="ECO:0000256" key="7">
    <source>
        <dbReference type="ARBA" id="ARBA00022840"/>
    </source>
</evidence>
<organism evidence="17 18">
    <name type="scientific">Alteromonas confluentis</name>
    <dbReference type="NCBI Taxonomy" id="1656094"/>
    <lineage>
        <taxon>Bacteria</taxon>
        <taxon>Pseudomonadati</taxon>
        <taxon>Pseudomonadota</taxon>
        <taxon>Gammaproteobacteria</taxon>
        <taxon>Alteromonadales</taxon>
        <taxon>Alteromonadaceae</taxon>
        <taxon>Alteromonas/Salinimonas group</taxon>
        <taxon>Alteromonas</taxon>
    </lineage>
</organism>